<feature type="binding site" evidence="1">
    <location>
        <begin position="12"/>
        <end position="17"/>
    </location>
    <ligand>
        <name>ATP</name>
        <dbReference type="ChEBI" id="CHEBI:30616"/>
    </ligand>
</feature>
<feature type="binding site" evidence="1">
    <location>
        <position position="107"/>
    </location>
    <ligand>
        <name>Mg(2+)</name>
        <dbReference type="ChEBI" id="CHEBI:18420"/>
    </ligand>
</feature>
<dbReference type="InterPro" id="IPR004472">
    <property type="entry name" value="DTB_synth_BioD"/>
</dbReference>
<feature type="binding site" evidence="1">
    <location>
        <position position="41"/>
    </location>
    <ligand>
        <name>substrate</name>
    </ligand>
</feature>
<dbReference type="PANTHER" id="PTHR43210:SF5">
    <property type="entry name" value="DETHIOBIOTIN SYNTHETASE"/>
    <property type="match status" value="1"/>
</dbReference>
<dbReference type="GO" id="GO:0000287">
    <property type="term" value="F:magnesium ion binding"/>
    <property type="evidence" value="ECO:0007669"/>
    <property type="project" value="UniProtKB-UniRule"/>
</dbReference>
<feature type="binding site" evidence="1">
    <location>
        <position position="16"/>
    </location>
    <ligand>
        <name>Mg(2+)</name>
        <dbReference type="ChEBI" id="CHEBI:18420"/>
    </ligand>
</feature>
<comment type="catalytic activity">
    <reaction evidence="1">
        <text>(7R,8S)-7,8-diammoniononanoate + CO2 + ATP = (4R,5S)-dethiobiotin + ADP + phosphate + 3 H(+)</text>
        <dbReference type="Rhea" id="RHEA:15805"/>
        <dbReference type="ChEBI" id="CHEBI:15378"/>
        <dbReference type="ChEBI" id="CHEBI:16526"/>
        <dbReference type="ChEBI" id="CHEBI:30616"/>
        <dbReference type="ChEBI" id="CHEBI:43474"/>
        <dbReference type="ChEBI" id="CHEBI:149469"/>
        <dbReference type="ChEBI" id="CHEBI:149473"/>
        <dbReference type="ChEBI" id="CHEBI:456216"/>
        <dbReference type="EC" id="6.3.3.3"/>
    </reaction>
</comment>
<feature type="binding site" evidence="1">
    <location>
        <position position="50"/>
    </location>
    <ligand>
        <name>ATP</name>
        <dbReference type="ChEBI" id="CHEBI:30616"/>
    </ligand>
</feature>
<dbReference type="PANTHER" id="PTHR43210">
    <property type="entry name" value="DETHIOBIOTIN SYNTHETASE"/>
    <property type="match status" value="1"/>
</dbReference>
<dbReference type="RefSeq" id="WP_060592476.1">
    <property type="nucleotide sequence ID" value="NZ_CP031418.1"/>
</dbReference>
<dbReference type="UniPathway" id="UPA00078">
    <property type="reaction ID" value="UER00161"/>
</dbReference>
<dbReference type="EMBL" id="LN868938">
    <property type="protein sequence ID" value="CRY77260.1"/>
    <property type="molecule type" value="Genomic_DNA"/>
</dbReference>
<comment type="cofactor">
    <cofactor evidence="1">
        <name>Mg(2+)</name>
        <dbReference type="ChEBI" id="CHEBI:18420"/>
    </cofactor>
</comment>
<keyword evidence="1 2" id="KW-0436">Ligase</keyword>
<comment type="similarity">
    <text evidence="1">Belongs to the dethiobiotin synthetase family.</text>
</comment>
<evidence type="ECO:0000313" key="2">
    <source>
        <dbReference type="EMBL" id="CRY77260.1"/>
    </source>
</evidence>
<evidence type="ECO:0000256" key="1">
    <source>
        <dbReference type="HAMAP-Rule" id="MF_00336"/>
    </source>
</evidence>
<keyword evidence="1" id="KW-0963">Cytoplasm</keyword>
<feature type="binding site" evidence="1">
    <location>
        <position position="50"/>
    </location>
    <ligand>
        <name>Mg(2+)</name>
        <dbReference type="ChEBI" id="CHEBI:18420"/>
    </ligand>
</feature>
<dbReference type="InterPro" id="IPR027417">
    <property type="entry name" value="P-loop_NTPase"/>
</dbReference>
<proteinExistence type="inferred from homology"/>
<keyword evidence="1" id="KW-0093">Biotin biosynthesis</keyword>
<name>A0A0H5NMV9_NOCFR</name>
<dbReference type="GO" id="GO:0005524">
    <property type="term" value="F:ATP binding"/>
    <property type="evidence" value="ECO:0007669"/>
    <property type="project" value="UniProtKB-UniRule"/>
</dbReference>
<dbReference type="PIRSF" id="PIRSF006755">
    <property type="entry name" value="DTB_synth"/>
    <property type="match status" value="1"/>
</dbReference>
<dbReference type="EC" id="6.3.3.3" evidence="1"/>
<dbReference type="Proteomes" id="UP000057820">
    <property type="component" value="Chromosome 1"/>
</dbReference>
<reference evidence="3" key="1">
    <citation type="submission" date="2015-03" db="EMBL/GenBank/DDBJ databases">
        <authorList>
            <consortium name="Pathogen Informatics"/>
        </authorList>
    </citation>
    <scope>NUCLEOTIDE SEQUENCE [LARGE SCALE GENOMIC DNA]</scope>
    <source>
        <strain evidence="3">NCTC11134</strain>
    </source>
</reference>
<comment type="subunit">
    <text evidence="1">Homodimer.</text>
</comment>
<dbReference type="CDD" id="cd03109">
    <property type="entry name" value="DTBS"/>
    <property type="match status" value="1"/>
</dbReference>
<dbReference type="HAMAP" id="MF_00336">
    <property type="entry name" value="BioD"/>
    <property type="match status" value="1"/>
</dbReference>
<keyword evidence="1" id="KW-0067">ATP-binding</keyword>
<sequence length="243" mass="24740">MNTLLVTGTSTDVGKTVVTAALTALARAEGLAVAVCKPAQTGVAPGEPGDLAEVRRLAGPVPTLELARYPEPLAPDTAARRCGAPLLTLDETATAVGGLDAELTVVEGAGGLLVRVGEFTLLDLARELDAPVLVVAAAGLGTLNHTELTIRALDAAGVRCAGVVIGAWPAEPDLASLCNREDLPRLTGVPIVGAVPAGVGAWDHDRFTAAVPGWFAPGWSPRLPFNSDSPPSTWGFDTSQSGT</sequence>
<comment type="caution">
    <text evidence="1">Lacks conserved residue(s) required for the propagation of feature annotation.</text>
</comment>
<feature type="active site" evidence="1">
    <location>
        <position position="37"/>
    </location>
</feature>
<comment type="pathway">
    <text evidence="1">Cofactor biosynthesis; biotin biosynthesis; biotin from 7,8-diaminononanoate: step 1/2.</text>
</comment>
<gene>
    <name evidence="1 2" type="primary">bioD</name>
    <name evidence="2" type="ORF">ERS450000_02293</name>
</gene>
<dbReference type="GO" id="GO:0004141">
    <property type="term" value="F:dethiobiotin synthase activity"/>
    <property type="evidence" value="ECO:0007669"/>
    <property type="project" value="UniProtKB-UniRule"/>
</dbReference>
<dbReference type="AlphaFoldDB" id="A0A0H5NMV9"/>
<accession>A0A0H5NMV9</accession>
<feature type="binding site" evidence="1">
    <location>
        <begin position="107"/>
        <end position="110"/>
    </location>
    <ligand>
        <name>ATP</name>
        <dbReference type="ChEBI" id="CHEBI:30616"/>
    </ligand>
</feature>
<dbReference type="KEGG" id="nfr:ERS450000_02293"/>
<evidence type="ECO:0000313" key="3">
    <source>
        <dbReference type="Proteomes" id="UP000057820"/>
    </source>
</evidence>
<dbReference type="Pfam" id="PF13500">
    <property type="entry name" value="AAA_26"/>
    <property type="match status" value="1"/>
</dbReference>
<keyword evidence="1" id="KW-0460">Magnesium</keyword>
<organism evidence="2 3">
    <name type="scientific">Nocardia farcinica</name>
    <dbReference type="NCBI Taxonomy" id="37329"/>
    <lineage>
        <taxon>Bacteria</taxon>
        <taxon>Bacillati</taxon>
        <taxon>Actinomycetota</taxon>
        <taxon>Actinomycetes</taxon>
        <taxon>Mycobacteriales</taxon>
        <taxon>Nocardiaceae</taxon>
        <taxon>Nocardia</taxon>
    </lineage>
</organism>
<dbReference type="SUPFAM" id="SSF52540">
    <property type="entry name" value="P-loop containing nucleoside triphosphate hydrolases"/>
    <property type="match status" value="1"/>
</dbReference>
<comment type="function">
    <text evidence="1">Catalyzes a mechanistically unusual reaction, the ATP-dependent insertion of CO2 between the N7 and N8 nitrogen atoms of 7,8-diaminopelargonic acid (DAPA, also called 7,8-diammoniononanoate) to form a ureido ring.</text>
</comment>
<dbReference type="Gene3D" id="3.40.50.300">
    <property type="entry name" value="P-loop containing nucleotide triphosphate hydrolases"/>
    <property type="match status" value="1"/>
</dbReference>
<dbReference type="NCBIfam" id="TIGR00347">
    <property type="entry name" value="bioD"/>
    <property type="match status" value="1"/>
</dbReference>
<comment type="subcellular location">
    <subcellularLocation>
        <location evidence="1">Cytoplasm</location>
    </subcellularLocation>
</comment>
<protein>
    <recommendedName>
        <fullName evidence="1">ATP-dependent dethiobiotin synthetase BioD</fullName>
        <ecNumber evidence="1">6.3.3.3</ecNumber>
    </recommendedName>
    <alternativeName>
        <fullName evidence="1">DTB synthetase</fullName>
        <shortName evidence="1">DTBS</shortName>
    </alternativeName>
    <alternativeName>
        <fullName evidence="1">Dethiobiotin synthase</fullName>
    </alternativeName>
</protein>
<dbReference type="GO" id="GO:0009102">
    <property type="term" value="P:biotin biosynthetic process"/>
    <property type="evidence" value="ECO:0007669"/>
    <property type="project" value="UniProtKB-UniRule"/>
</dbReference>
<keyword evidence="1" id="KW-0479">Metal-binding</keyword>
<dbReference type="GO" id="GO:0005829">
    <property type="term" value="C:cytosol"/>
    <property type="evidence" value="ECO:0007669"/>
    <property type="project" value="TreeGrafter"/>
</dbReference>
<keyword evidence="1" id="KW-0547">Nucleotide-binding</keyword>